<dbReference type="AlphaFoldDB" id="A0AAN8K6K3"/>
<comment type="caution">
    <text evidence="2">The sequence shown here is derived from an EMBL/GenBank/DDBJ whole genome shotgun (WGS) entry which is preliminary data.</text>
</comment>
<reference evidence="2 3" key="1">
    <citation type="submission" date="2024-01" db="EMBL/GenBank/DDBJ databases">
        <title>The genome of the rayed Mediterranean limpet Patella caerulea (Linnaeus, 1758).</title>
        <authorList>
            <person name="Anh-Thu Weber A."/>
            <person name="Halstead-Nussloch G."/>
        </authorList>
    </citation>
    <scope>NUCLEOTIDE SEQUENCE [LARGE SCALE GENOMIC DNA]</scope>
    <source>
        <strain evidence="2">AATW-2023a</strain>
        <tissue evidence="2">Whole specimen</tissue>
    </source>
</reference>
<protein>
    <recommendedName>
        <fullName evidence="1">Integrase core domain-containing protein</fullName>
    </recommendedName>
</protein>
<dbReference type="InterPro" id="IPR058913">
    <property type="entry name" value="Integrase_dom_put"/>
</dbReference>
<sequence>MDPEGVNLPKKHQLSRRIYVNKGPNYLIHIDGYDKLKAYGFAIHGGICGYSRRILWFRVGRTNNDPEVVAGYFLEYLLGIEGVPRCIRADKGTGNKIIENIQKSLRWYHGDDMAGEKSFLYGPSAANQRIERFWRSAKQGGCQFWIDLFKDLEASGDINTENGQNKCVYIISTFLDPYTVMWTCVVIIVTTTLASDDMCGYFDMILDDEKRVVLLPQNTVWK</sequence>
<dbReference type="PANTHER" id="PTHR46177">
    <property type="entry name" value="INTEGRASE CATALYTIC DOMAIN-CONTAINING PROTEIN"/>
    <property type="match status" value="1"/>
</dbReference>
<accession>A0AAN8K6K3</accession>
<dbReference type="Proteomes" id="UP001347796">
    <property type="component" value="Unassembled WGS sequence"/>
</dbReference>
<organism evidence="2 3">
    <name type="scientific">Patella caerulea</name>
    <name type="common">Rayed Mediterranean limpet</name>
    <dbReference type="NCBI Taxonomy" id="87958"/>
    <lineage>
        <taxon>Eukaryota</taxon>
        <taxon>Metazoa</taxon>
        <taxon>Spiralia</taxon>
        <taxon>Lophotrochozoa</taxon>
        <taxon>Mollusca</taxon>
        <taxon>Gastropoda</taxon>
        <taxon>Patellogastropoda</taxon>
        <taxon>Patelloidea</taxon>
        <taxon>Patellidae</taxon>
        <taxon>Patella</taxon>
    </lineage>
</organism>
<dbReference type="Pfam" id="PF24764">
    <property type="entry name" value="rva_4"/>
    <property type="match status" value="1"/>
</dbReference>
<feature type="domain" description="Integrase core" evidence="1">
    <location>
        <begin position="18"/>
        <end position="168"/>
    </location>
</feature>
<evidence type="ECO:0000313" key="2">
    <source>
        <dbReference type="EMBL" id="KAK6190897.1"/>
    </source>
</evidence>
<gene>
    <name evidence="2" type="ORF">SNE40_002667</name>
</gene>
<evidence type="ECO:0000259" key="1">
    <source>
        <dbReference type="Pfam" id="PF24764"/>
    </source>
</evidence>
<dbReference type="PANTHER" id="PTHR46177:SF1">
    <property type="entry name" value="INTEGRASE CATALYTIC DOMAIN-CONTAINING PROTEIN"/>
    <property type="match status" value="1"/>
</dbReference>
<keyword evidence="3" id="KW-1185">Reference proteome</keyword>
<evidence type="ECO:0000313" key="3">
    <source>
        <dbReference type="Proteomes" id="UP001347796"/>
    </source>
</evidence>
<proteinExistence type="predicted"/>
<dbReference type="EMBL" id="JAZGQO010000002">
    <property type="protein sequence ID" value="KAK6190897.1"/>
    <property type="molecule type" value="Genomic_DNA"/>
</dbReference>
<name>A0AAN8K6K3_PATCE</name>